<dbReference type="Proteomes" id="UP000251002">
    <property type="component" value="Unassembled WGS sequence"/>
</dbReference>
<dbReference type="PROSITE" id="PS50994">
    <property type="entry name" value="INTEGRASE"/>
    <property type="match status" value="1"/>
</dbReference>
<accession>A0A365KK12</accession>
<sequence>MEILSYRLTLDFVLESLSPTLPIIEKQAVYRTTIHSDQGWHYQHRDWMKALKKQRIFQSMSRKGTCADNVAMENFFGLLKQKVYYGEALISYEELKQRSEQYITYYNNERIKQKFAGMSPVQYRTHASQLAA</sequence>
<evidence type="ECO:0000259" key="1">
    <source>
        <dbReference type="PROSITE" id="PS50994"/>
    </source>
</evidence>
<gene>
    <name evidence="2" type="ORF">DP120_17215</name>
</gene>
<proteinExistence type="predicted"/>
<dbReference type="EMBL" id="QLZR01000010">
    <property type="protein sequence ID" value="RAZ73471.1"/>
    <property type="molecule type" value="Genomic_DNA"/>
</dbReference>
<dbReference type="PANTHER" id="PTHR46889:SF4">
    <property type="entry name" value="TRANSPOSASE INSO FOR INSERTION SEQUENCE ELEMENT IS911B-RELATED"/>
    <property type="match status" value="1"/>
</dbReference>
<dbReference type="InterPro" id="IPR012337">
    <property type="entry name" value="RNaseH-like_sf"/>
</dbReference>
<dbReference type="GO" id="GO:0003676">
    <property type="term" value="F:nucleic acid binding"/>
    <property type="evidence" value="ECO:0007669"/>
    <property type="project" value="InterPro"/>
</dbReference>
<protein>
    <recommendedName>
        <fullName evidence="1">Integrase catalytic domain-containing protein</fullName>
    </recommendedName>
</protein>
<dbReference type="InterPro" id="IPR036397">
    <property type="entry name" value="RNaseH_sf"/>
</dbReference>
<dbReference type="SUPFAM" id="SSF53098">
    <property type="entry name" value="Ribonuclease H-like"/>
    <property type="match status" value="1"/>
</dbReference>
<evidence type="ECO:0000313" key="2">
    <source>
        <dbReference type="EMBL" id="RAZ73471.1"/>
    </source>
</evidence>
<feature type="domain" description="Integrase catalytic" evidence="1">
    <location>
        <begin position="1"/>
        <end position="128"/>
    </location>
</feature>
<comment type="caution">
    <text evidence="2">The sequence shown here is derived from an EMBL/GenBank/DDBJ whole genome shotgun (WGS) entry which is preliminary data.</text>
</comment>
<name>A0A365KK12_9BACL</name>
<dbReference type="Pfam" id="PF13333">
    <property type="entry name" value="rve_2"/>
    <property type="match status" value="1"/>
</dbReference>
<dbReference type="GO" id="GO:0015074">
    <property type="term" value="P:DNA integration"/>
    <property type="evidence" value="ECO:0007669"/>
    <property type="project" value="InterPro"/>
</dbReference>
<dbReference type="InterPro" id="IPR001584">
    <property type="entry name" value="Integrase_cat-core"/>
</dbReference>
<dbReference type="InterPro" id="IPR050900">
    <property type="entry name" value="Transposase_IS3/IS150/IS904"/>
</dbReference>
<evidence type="ECO:0000313" key="3">
    <source>
        <dbReference type="Proteomes" id="UP000251002"/>
    </source>
</evidence>
<dbReference type="AlphaFoldDB" id="A0A365KK12"/>
<reference evidence="2 3" key="1">
    <citation type="submission" date="2018-06" db="EMBL/GenBank/DDBJ databases">
        <title>The draft genome sequences of strains SCU63 and S1.</title>
        <authorList>
            <person name="Gan L."/>
        </authorList>
    </citation>
    <scope>NUCLEOTIDE SEQUENCE [LARGE SCALE GENOMIC DNA]</scope>
    <source>
        <strain evidence="2 3">SCU63</strain>
    </source>
</reference>
<keyword evidence="3" id="KW-1185">Reference proteome</keyword>
<organism evidence="2 3">
    <name type="scientific">Planococcus halotolerans</name>
    <dbReference type="NCBI Taxonomy" id="2233542"/>
    <lineage>
        <taxon>Bacteria</taxon>
        <taxon>Bacillati</taxon>
        <taxon>Bacillota</taxon>
        <taxon>Bacilli</taxon>
        <taxon>Bacillales</taxon>
        <taxon>Caryophanaceae</taxon>
        <taxon>Planococcus</taxon>
    </lineage>
</organism>
<dbReference type="Gene3D" id="3.30.420.10">
    <property type="entry name" value="Ribonuclease H-like superfamily/Ribonuclease H"/>
    <property type="match status" value="1"/>
</dbReference>
<dbReference type="PANTHER" id="PTHR46889">
    <property type="entry name" value="TRANSPOSASE INSF FOR INSERTION SEQUENCE IS3B-RELATED"/>
    <property type="match status" value="1"/>
</dbReference>